<reference evidence="1 2" key="1">
    <citation type="journal article" date="2019" name="Genome Biol. Evol.">
        <title>Insights into the evolution of the New World diploid cottons (Gossypium, subgenus Houzingenia) based on genome sequencing.</title>
        <authorList>
            <person name="Grover C.E."/>
            <person name="Arick M.A. 2nd"/>
            <person name="Thrash A."/>
            <person name="Conover J.L."/>
            <person name="Sanders W.S."/>
            <person name="Peterson D.G."/>
            <person name="Frelichowski J.E."/>
            <person name="Scheffler J.A."/>
            <person name="Scheffler B.E."/>
            <person name="Wendel J.F."/>
        </authorList>
    </citation>
    <scope>NUCLEOTIDE SEQUENCE [LARGE SCALE GENOMIC DNA]</scope>
    <source>
        <strain evidence="1">185</strain>
        <tissue evidence="1">Leaf</tissue>
    </source>
</reference>
<organism evidence="1 2">
    <name type="scientific">Gossypium aridum</name>
    <name type="common">American cotton</name>
    <name type="synonym">Erioxylum aridum</name>
    <dbReference type="NCBI Taxonomy" id="34290"/>
    <lineage>
        <taxon>Eukaryota</taxon>
        <taxon>Viridiplantae</taxon>
        <taxon>Streptophyta</taxon>
        <taxon>Embryophyta</taxon>
        <taxon>Tracheophyta</taxon>
        <taxon>Spermatophyta</taxon>
        <taxon>Magnoliopsida</taxon>
        <taxon>eudicotyledons</taxon>
        <taxon>Gunneridae</taxon>
        <taxon>Pentapetalae</taxon>
        <taxon>rosids</taxon>
        <taxon>malvids</taxon>
        <taxon>Malvales</taxon>
        <taxon>Malvaceae</taxon>
        <taxon>Malvoideae</taxon>
        <taxon>Gossypium</taxon>
    </lineage>
</organism>
<proteinExistence type="predicted"/>
<comment type="caution">
    <text evidence="1">The sequence shown here is derived from an EMBL/GenBank/DDBJ whole genome shotgun (WGS) entry which is preliminary data.</text>
</comment>
<dbReference type="AlphaFoldDB" id="A0A7J8XLT7"/>
<feature type="non-terminal residue" evidence="1">
    <location>
        <position position="78"/>
    </location>
</feature>
<sequence>ENIETGIKVVALANIKEDPITAHSLTSVWSDLLLRIKSHQFDDPSGQESWLVEEKLWSKYGGDQTVDGEDLLKPCFKL</sequence>
<evidence type="ECO:0000313" key="1">
    <source>
        <dbReference type="EMBL" id="MBA0688162.1"/>
    </source>
</evidence>
<accession>A0A7J8XLT7</accession>
<gene>
    <name evidence="1" type="ORF">Goari_005966</name>
</gene>
<protein>
    <submittedName>
        <fullName evidence="1">Uncharacterized protein</fullName>
    </submittedName>
</protein>
<dbReference type="Proteomes" id="UP000593577">
    <property type="component" value="Unassembled WGS sequence"/>
</dbReference>
<evidence type="ECO:0000313" key="2">
    <source>
        <dbReference type="Proteomes" id="UP000593577"/>
    </source>
</evidence>
<dbReference type="EMBL" id="JABFAA010000008">
    <property type="protein sequence ID" value="MBA0688162.1"/>
    <property type="molecule type" value="Genomic_DNA"/>
</dbReference>
<name>A0A7J8XLT7_GOSAI</name>
<keyword evidence="2" id="KW-1185">Reference proteome</keyword>